<sequence>MGETAAAPVDILCFGEPMLEFNQLPRRGDDPRTLYLEGHGGDTSNAAIAAARSGARAGYLTAIGRDAAGDSFLDLWAREGVDTTHVRRDPEAPTGVYFVTHGPEGHRFTFYRTGSAASRYRPEDLPEDAIRAARVLHLSGISQAISTSACDAGFRAIEIARAAGVRVSYDTNLRLRLWPARRAAAVIHAAIGMADIAFPSLEDAEALTGLTDPDAVADFYLRLCPLVLLKLGKAGAMLCTREGRTRIPAHRVQAVDATGAGDTFAGAFLARHVAAGEEPLAAARYANAAAALATTGYGAVAPIPRRAQVLALLGELGAG</sequence>
<dbReference type="PANTHER" id="PTHR43085:SF15">
    <property type="entry name" value="2-DEHYDRO-3-DEOXYGLUCONOKINASE"/>
    <property type="match status" value="1"/>
</dbReference>
<keyword evidence="6" id="KW-1185">Reference proteome</keyword>
<evidence type="ECO:0000256" key="2">
    <source>
        <dbReference type="ARBA" id="ARBA00022679"/>
    </source>
</evidence>
<dbReference type="CDD" id="cd01166">
    <property type="entry name" value="KdgK"/>
    <property type="match status" value="1"/>
</dbReference>
<evidence type="ECO:0000313" key="6">
    <source>
        <dbReference type="Proteomes" id="UP000597507"/>
    </source>
</evidence>
<keyword evidence="3" id="KW-0418">Kinase</keyword>
<dbReference type="Gene3D" id="3.40.1190.20">
    <property type="match status" value="1"/>
</dbReference>
<dbReference type="GO" id="GO:0005829">
    <property type="term" value="C:cytosol"/>
    <property type="evidence" value="ECO:0007669"/>
    <property type="project" value="TreeGrafter"/>
</dbReference>
<dbReference type="EMBL" id="BMKS01000004">
    <property type="protein sequence ID" value="GGG29339.1"/>
    <property type="molecule type" value="Genomic_DNA"/>
</dbReference>
<dbReference type="SUPFAM" id="SSF53613">
    <property type="entry name" value="Ribokinase-like"/>
    <property type="match status" value="1"/>
</dbReference>
<dbReference type="GO" id="GO:0006974">
    <property type="term" value="P:DNA damage response"/>
    <property type="evidence" value="ECO:0007669"/>
    <property type="project" value="TreeGrafter"/>
</dbReference>
<dbReference type="Proteomes" id="UP000597507">
    <property type="component" value="Unassembled WGS sequence"/>
</dbReference>
<dbReference type="InterPro" id="IPR029056">
    <property type="entry name" value="Ribokinase-like"/>
</dbReference>
<dbReference type="RefSeq" id="WP_188899536.1">
    <property type="nucleotide sequence ID" value="NZ_BMKS01000004.1"/>
</dbReference>
<feature type="domain" description="Carbohydrate kinase PfkB" evidence="4">
    <location>
        <begin position="13"/>
        <end position="304"/>
    </location>
</feature>
<protein>
    <submittedName>
        <fullName evidence="5">Fructokinase-like protein</fullName>
    </submittedName>
</protein>
<organism evidence="5 6">
    <name type="scientific">Caldovatus sediminis</name>
    <dbReference type="NCBI Taxonomy" id="2041189"/>
    <lineage>
        <taxon>Bacteria</taxon>
        <taxon>Pseudomonadati</taxon>
        <taxon>Pseudomonadota</taxon>
        <taxon>Alphaproteobacteria</taxon>
        <taxon>Acetobacterales</taxon>
        <taxon>Roseomonadaceae</taxon>
        <taxon>Caldovatus</taxon>
    </lineage>
</organism>
<evidence type="ECO:0000313" key="5">
    <source>
        <dbReference type="EMBL" id="GGG29339.1"/>
    </source>
</evidence>
<dbReference type="InterPro" id="IPR011611">
    <property type="entry name" value="PfkB_dom"/>
</dbReference>
<evidence type="ECO:0000256" key="1">
    <source>
        <dbReference type="ARBA" id="ARBA00010688"/>
    </source>
</evidence>
<dbReference type="AlphaFoldDB" id="A0A8J2Z9Y6"/>
<dbReference type="GO" id="GO:0042840">
    <property type="term" value="P:D-glucuronate catabolic process"/>
    <property type="evidence" value="ECO:0007669"/>
    <property type="project" value="TreeGrafter"/>
</dbReference>
<accession>A0A8J2Z9Y6</accession>
<evidence type="ECO:0000256" key="3">
    <source>
        <dbReference type="ARBA" id="ARBA00022777"/>
    </source>
</evidence>
<comment type="similarity">
    <text evidence="1">Belongs to the carbohydrate kinase PfkB family.</text>
</comment>
<proteinExistence type="inferred from homology"/>
<evidence type="ECO:0000259" key="4">
    <source>
        <dbReference type="Pfam" id="PF00294"/>
    </source>
</evidence>
<dbReference type="PANTHER" id="PTHR43085">
    <property type="entry name" value="HEXOKINASE FAMILY MEMBER"/>
    <property type="match status" value="1"/>
</dbReference>
<name>A0A8J2Z9Y6_9PROT</name>
<dbReference type="InterPro" id="IPR050306">
    <property type="entry name" value="PfkB_Carbo_kinase"/>
</dbReference>
<dbReference type="GO" id="GO:0008673">
    <property type="term" value="F:2-dehydro-3-deoxygluconokinase activity"/>
    <property type="evidence" value="ECO:0007669"/>
    <property type="project" value="TreeGrafter"/>
</dbReference>
<dbReference type="GO" id="GO:0019698">
    <property type="term" value="P:D-galacturonate catabolic process"/>
    <property type="evidence" value="ECO:0007669"/>
    <property type="project" value="TreeGrafter"/>
</dbReference>
<comment type="caution">
    <text evidence="5">The sequence shown here is derived from an EMBL/GenBank/DDBJ whole genome shotgun (WGS) entry which is preliminary data.</text>
</comment>
<keyword evidence="2" id="KW-0808">Transferase</keyword>
<dbReference type="Pfam" id="PF00294">
    <property type="entry name" value="PfkB"/>
    <property type="match status" value="1"/>
</dbReference>
<gene>
    <name evidence="5" type="ORF">GCM10010964_16490</name>
</gene>
<reference evidence="5 6" key="1">
    <citation type="journal article" date="2014" name="Int. J. Syst. Evol. Microbiol.">
        <title>Complete genome sequence of Corynebacterium casei LMG S-19264T (=DSM 44701T), isolated from a smear-ripened cheese.</title>
        <authorList>
            <consortium name="US DOE Joint Genome Institute (JGI-PGF)"/>
            <person name="Walter F."/>
            <person name="Albersmeier A."/>
            <person name="Kalinowski J."/>
            <person name="Ruckert C."/>
        </authorList>
    </citation>
    <scope>NUCLEOTIDE SEQUENCE [LARGE SCALE GENOMIC DNA]</scope>
    <source>
        <strain evidence="5 6">CGMCC 1.16330</strain>
    </source>
</reference>